<evidence type="ECO:0000256" key="1">
    <source>
        <dbReference type="ARBA" id="ARBA00001962"/>
    </source>
</evidence>
<sequence length="275" mass="31137">MASAALTPEVIRRFHEDGAVCLRGVFTQEWIQKVTEGIEANMAQPSKVGERLKAPGDEGVYFQDLFNWQKIPQFKDFVTGSPAAEIAGTLMQSKKATFYYEHVLCKEPGAHKETPWHQDQPYYPVDGFKNCSIWLPIDPVPMETTLQFVKGSHRWGRWFIPKKFATANNYDIVRAETCGDRAYENAPDVNNAVEKYEILKWAVEPGDCVVFHMLTLHGAPGNSSETLPRRVLSTRWLGDDCVYVQRPWDSPVPVLGELTSGQHMADTFPTMWRAG</sequence>
<dbReference type="GeneID" id="106150566"/>
<gene>
    <name evidence="3" type="primary">LOC106150566</name>
</gene>
<dbReference type="KEGG" id="lak:106150566"/>
<accession>A0A1S3GYF0</accession>
<reference evidence="3" key="1">
    <citation type="submission" date="2025-08" db="UniProtKB">
        <authorList>
            <consortium name="RefSeq"/>
        </authorList>
    </citation>
    <scope>IDENTIFICATION</scope>
    <source>
        <tissue evidence="3">Gonads</tissue>
    </source>
</reference>
<dbReference type="AlphaFoldDB" id="A0A1S3GYF0"/>
<dbReference type="RefSeq" id="XP_013378900.1">
    <property type="nucleotide sequence ID" value="XM_013523446.2"/>
</dbReference>
<dbReference type="PANTHER" id="PTHR20883">
    <property type="entry name" value="PHYTANOYL-COA DIOXYGENASE DOMAIN CONTAINING 1"/>
    <property type="match status" value="1"/>
</dbReference>
<dbReference type="OrthoDB" id="445007at2759"/>
<dbReference type="InParanoid" id="A0A1S3GYF0"/>
<evidence type="ECO:0000313" key="3">
    <source>
        <dbReference type="RefSeq" id="XP_013378900.1"/>
    </source>
</evidence>
<dbReference type="InterPro" id="IPR008775">
    <property type="entry name" value="Phytyl_CoA_dOase-like"/>
</dbReference>
<proteinExistence type="predicted"/>
<name>A0A1S3GYF0_LINAN</name>
<dbReference type="PANTHER" id="PTHR20883:SF49">
    <property type="entry name" value="PHYTANOYL-COA DIOXYGENASE"/>
    <property type="match status" value="1"/>
</dbReference>
<dbReference type="Gene3D" id="2.60.120.620">
    <property type="entry name" value="q2cbj1_9rhob like domain"/>
    <property type="match status" value="1"/>
</dbReference>
<protein>
    <submittedName>
        <fullName evidence="3">Uncharacterized protein LOC106150566</fullName>
    </submittedName>
</protein>
<evidence type="ECO:0000313" key="2">
    <source>
        <dbReference type="Proteomes" id="UP000085678"/>
    </source>
</evidence>
<dbReference type="Pfam" id="PF05721">
    <property type="entry name" value="PhyH"/>
    <property type="match status" value="1"/>
</dbReference>
<comment type="cofactor">
    <cofactor evidence="1">
        <name>Fe cation</name>
        <dbReference type="ChEBI" id="CHEBI:24875"/>
    </cofactor>
</comment>
<keyword evidence="2" id="KW-1185">Reference proteome</keyword>
<organism evidence="2 3">
    <name type="scientific">Lingula anatina</name>
    <name type="common">Brachiopod</name>
    <name type="synonym">Lingula unguis</name>
    <dbReference type="NCBI Taxonomy" id="7574"/>
    <lineage>
        <taxon>Eukaryota</taxon>
        <taxon>Metazoa</taxon>
        <taxon>Spiralia</taxon>
        <taxon>Lophotrochozoa</taxon>
        <taxon>Brachiopoda</taxon>
        <taxon>Linguliformea</taxon>
        <taxon>Lingulata</taxon>
        <taxon>Lingulida</taxon>
        <taxon>Linguloidea</taxon>
        <taxon>Lingulidae</taxon>
        <taxon>Lingula</taxon>
    </lineage>
</organism>
<dbReference type="OMA" id="WYFAEEL"/>
<dbReference type="Proteomes" id="UP000085678">
    <property type="component" value="Unplaced"/>
</dbReference>
<dbReference type="SUPFAM" id="SSF51197">
    <property type="entry name" value="Clavaminate synthase-like"/>
    <property type="match status" value="1"/>
</dbReference>